<dbReference type="PROSITE" id="PS51257">
    <property type="entry name" value="PROKAR_LIPOPROTEIN"/>
    <property type="match status" value="1"/>
</dbReference>
<dbReference type="PATRIC" id="fig|742737.3.peg.3934"/>
<dbReference type="EMBL" id="ADLN01000108">
    <property type="protein sequence ID" value="EHI58075.1"/>
    <property type="molecule type" value="Genomic_DNA"/>
</dbReference>
<evidence type="ECO:0008006" key="4">
    <source>
        <dbReference type="Google" id="ProtNLM"/>
    </source>
</evidence>
<keyword evidence="3" id="KW-1185">Reference proteome</keyword>
<sequence length="217" mass="24127">MTIKNILKDKNRIFIAIIVLTAACVIAIGAFWALRRGPVAGIEIAPGTEWVCGNPVYYRQNDEEWKSERMGTAADTLGGSGCLVTCLAASMEMQKGAVEAGYRMTPGELNRELSENQVYDDRANVLWNPLREYLTEWTVLTPSKADGAEIERMLNDGHFPIVKVRMPRSGANHWVMLVEARGGEYYCMDPLHGEGEMVPLSEFGNVVYSVRSICYNG</sequence>
<evidence type="ECO:0000313" key="3">
    <source>
        <dbReference type="Proteomes" id="UP000005384"/>
    </source>
</evidence>
<protein>
    <recommendedName>
        <fullName evidence="4">Peptidase C39-like domain-containing protein</fullName>
    </recommendedName>
</protein>
<dbReference type="HOGENOM" id="CLU_1319470_0_0_9"/>
<name>G5IKC0_9FIRM</name>
<keyword evidence="1" id="KW-0812">Transmembrane</keyword>
<keyword evidence="1" id="KW-0472">Membrane</keyword>
<comment type="caution">
    <text evidence="2">The sequence shown here is derived from an EMBL/GenBank/DDBJ whole genome shotgun (WGS) entry which is preliminary data.</text>
</comment>
<dbReference type="RefSeq" id="WP_006781939.1">
    <property type="nucleotide sequence ID" value="NZ_CP040506.1"/>
</dbReference>
<proteinExistence type="predicted"/>
<gene>
    <name evidence="2" type="ORF">HMPREF9473_03948</name>
</gene>
<dbReference type="Proteomes" id="UP000005384">
    <property type="component" value="Unassembled WGS sequence"/>
</dbReference>
<accession>G5IKC0</accession>
<evidence type="ECO:0000313" key="2">
    <source>
        <dbReference type="EMBL" id="EHI58075.1"/>
    </source>
</evidence>
<evidence type="ECO:0000256" key="1">
    <source>
        <dbReference type="SAM" id="Phobius"/>
    </source>
</evidence>
<dbReference type="OrthoDB" id="3186156at2"/>
<feature type="transmembrane region" description="Helical" evidence="1">
    <location>
        <begin position="12"/>
        <end position="34"/>
    </location>
</feature>
<reference evidence="2 3" key="1">
    <citation type="submission" date="2011-08" db="EMBL/GenBank/DDBJ databases">
        <title>The Genome Sequence of Clostridium hathewayi WAL-18680.</title>
        <authorList>
            <consortium name="The Broad Institute Genome Sequencing Platform"/>
            <person name="Earl A."/>
            <person name="Ward D."/>
            <person name="Feldgarden M."/>
            <person name="Gevers D."/>
            <person name="Finegold S.M."/>
            <person name="Summanen P.H."/>
            <person name="Molitoris D.R."/>
            <person name="Song M."/>
            <person name="Daigneault M."/>
            <person name="Allen-Vercoe E."/>
            <person name="Young S.K."/>
            <person name="Zeng Q."/>
            <person name="Gargeya S."/>
            <person name="Fitzgerald M."/>
            <person name="Haas B."/>
            <person name="Abouelleil A."/>
            <person name="Alvarado L."/>
            <person name="Arachchi H.M."/>
            <person name="Berlin A."/>
            <person name="Brown A."/>
            <person name="Chapman S.B."/>
            <person name="Chen Z."/>
            <person name="Dunbar C."/>
            <person name="Freedman E."/>
            <person name="Gearin G."/>
            <person name="Gellesch M."/>
            <person name="Goldberg J."/>
            <person name="Griggs A."/>
            <person name="Gujja S."/>
            <person name="Heiman D."/>
            <person name="Howarth C."/>
            <person name="Larson L."/>
            <person name="Lui A."/>
            <person name="MacDonald P.J.P."/>
            <person name="Montmayeur A."/>
            <person name="Murphy C."/>
            <person name="Neiman D."/>
            <person name="Pearson M."/>
            <person name="Priest M."/>
            <person name="Roberts A."/>
            <person name="Saif S."/>
            <person name="Shea T."/>
            <person name="Shenoy N."/>
            <person name="Sisk P."/>
            <person name="Stolte C."/>
            <person name="Sykes S."/>
            <person name="Wortman J."/>
            <person name="Nusbaum C."/>
            <person name="Birren B."/>
        </authorList>
    </citation>
    <scope>NUCLEOTIDE SEQUENCE [LARGE SCALE GENOMIC DNA]</scope>
    <source>
        <strain evidence="2 3">WAL-18680</strain>
    </source>
</reference>
<dbReference type="AlphaFoldDB" id="G5IKC0"/>
<organism evidence="2 3">
    <name type="scientific">Hungatella hathewayi WAL-18680</name>
    <dbReference type="NCBI Taxonomy" id="742737"/>
    <lineage>
        <taxon>Bacteria</taxon>
        <taxon>Bacillati</taxon>
        <taxon>Bacillota</taxon>
        <taxon>Clostridia</taxon>
        <taxon>Lachnospirales</taxon>
        <taxon>Lachnospiraceae</taxon>
        <taxon>Hungatella</taxon>
    </lineage>
</organism>
<keyword evidence="1" id="KW-1133">Transmembrane helix</keyword>